<dbReference type="AlphaFoldDB" id="A0A1X0NSJ4"/>
<protein>
    <recommendedName>
        <fullName evidence="4">DUF2062 domain-containing protein</fullName>
    </recommendedName>
</protein>
<dbReference type="Proteomes" id="UP000192257">
    <property type="component" value="Unassembled WGS sequence"/>
</dbReference>
<organism evidence="2 3">
    <name type="scientific">Trypanosoma theileri</name>
    <dbReference type="NCBI Taxonomy" id="67003"/>
    <lineage>
        <taxon>Eukaryota</taxon>
        <taxon>Discoba</taxon>
        <taxon>Euglenozoa</taxon>
        <taxon>Kinetoplastea</taxon>
        <taxon>Metakinetoplastina</taxon>
        <taxon>Trypanosomatida</taxon>
        <taxon>Trypanosomatidae</taxon>
        <taxon>Trypanosoma</taxon>
    </lineage>
</organism>
<dbReference type="GeneID" id="39986908"/>
<feature type="transmembrane region" description="Helical" evidence="1">
    <location>
        <begin position="25"/>
        <end position="52"/>
    </location>
</feature>
<keyword evidence="3" id="KW-1185">Reference proteome</keyword>
<evidence type="ECO:0000256" key="1">
    <source>
        <dbReference type="SAM" id="Phobius"/>
    </source>
</evidence>
<keyword evidence="1" id="KW-0472">Membrane</keyword>
<comment type="caution">
    <text evidence="2">The sequence shown here is derived from an EMBL/GenBank/DDBJ whole genome shotgun (WGS) entry which is preliminary data.</text>
</comment>
<reference evidence="2 3" key="1">
    <citation type="submission" date="2017-03" db="EMBL/GenBank/DDBJ databases">
        <title>An alternative strategy for trypanosome survival in the mammalian bloodstream revealed through genome and transcriptome analysis of the ubiquitous bovine parasite Trypanosoma (Megatrypanum) theileri.</title>
        <authorList>
            <person name="Kelly S."/>
            <person name="Ivens A."/>
            <person name="Mott A."/>
            <person name="O'Neill E."/>
            <person name="Emms D."/>
            <person name="Macleod O."/>
            <person name="Voorheis P."/>
            <person name="Matthews J."/>
            <person name="Matthews K."/>
            <person name="Carrington M."/>
        </authorList>
    </citation>
    <scope>NUCLEOTIDE SEQUENCE [LARGE SCALE GENOMIC DNA]</scope>
    <source>
        <strain evidence="2">Edinburgh</strain>
    </source>
</reference>
<dbReference type="EMBL" id="NBCO01000021">
    <property type="protein sequence ID" value="ORC87672.1"/>
    <property type="molecule type" value="Genomic_DNA"/>
</dbReference>
<feature type="transmembrane region" description="Helical" evidence="1">
    <location>
        <begin position="64"/>
        <end position="91"/>
    </location>
</feature>
<keyword evidence="1" id="KW-1133">Transmembrane helix</keyword>
<dbReference type="VEuPathDB" id="TriTrypDB:TM35_000212780"/>
<proteinExistence type="predicted"/>
<keyword evidence="1" id="KW-0812">Transmembrane</keyword>
<sequence length="153" mass="16882">MMRRLRDAAHRGIVVPFQQLNARKLILAATAGILGGIFPVPMFTSIVTLIFCRMLHCCALQIALATAINFLVTPLEVLLIVPFACATATVLGSDASRFTVASLYNSMNLGLIDFFFTSSSLLIHSFLSWCFFAIPLLYIVRSLLYNEIVGKHI</sequence>
<accession>A0A1X0NSJ4</accession>
<gene>
    <name evidence="2" type="ORF">TM35_000212780</name>
</gene>
<feature type="transmembrane region" description="Helical" evidence="1">
    <location>
        <begin position="111"/>
        <end position="140"/>
    </location>
</feature>
<name>A0A1X0NSJ4_9TRYP</name>
<dbReference type="RefSeq" id="XP_028881738.1">
    <property type="nucleotide sequence ID" value="XM_029027128.1"/>
</dbReference>
<evidence type="ECO:0008006" key="4">
    <source>
        <dbReference type="Google" id="ProtNLM"/>
    </source>
</evidence>
<evidence type="ECO:0000313" key="3">
    <source>
        <dbReference type="Proteomes" id="UP000192257"/>
    </source>
</evidence>
<evidence type="ECO:0000313" key="2">
    <source>
        <dbReference type="EMBL" id="ORC87672.1"/>
    </source>
</evidence>
<dbReference type="OrthoDB" id="1914153at2759"/>